<feature type="transmembrane region" description="Helical" evidence="2">
    <location>
        <begin position="119"/>
        <end position="142"/>
    </location>
</feature>
<feature type="transmembrane region" description="Helical" evidence="2">
    <location>
        <begin position="69"/>
        <end position="94"/>
    </location>
</feature>
<proteinExistence type="predicted"/>
<organism evidence="3">
    <name type="scientific">Phaeocystis antarctica</name>
    <dbReference type="NCBI Taxonomy" id="33657"/>
    <lineage>
        <taxon>Eukaryota</taxon>
        <taxon>Haptista</taxon>
        <taxon>Haptophyta</taxon>
        <taxon>Prymnesiophyceae</taxon>
        <taxon>Phaeocystales</taxon>
        <taxon>Phaeocystaceae</taxon>
        <taxon>Phaeocystis</taxon>
    </lineage>
</organism>
<dbReference type="EMBL" id="HBEP01011445">
    <property type="protein sequence ID" value="CAD8480051.1"/>
    <property type="molecule type" value="Transcribed_RNA"/>
</dbReference>
<feature type="compositionally biased region" description="Low complexity" evidence="1">
    <location>
        <begin position="277"/>
        <end position="293"/>
    </location>
</feature>
<feature type="region of interest" description="Disordered" evidence="1">
    <location>
        <begin position="274"/>
        <end position="293"/>
    </location>
</feature>
<evidence type="ECO:0000313" key="3">
    <source>
        <dbReference type="EMBL" id="CAD8480051.1"/>
    </source>
</evidence>
<evidence type="ECO:0000256" key="1">
    <source>
        <dbReference type="SAM" id="MobiDB-lite"/>
    </source>
</evidence>
<keyword evidence="2" id="KW-0812">Transmembrane</keyword>
<sequence>MLAASKDTLVAGLKQNALMLRHKELEYYVERYSNITTQASILAGFAFDSLVELEIPSNVYESRAAVVTIYYIAASCTMALSLYTVCVSSFATVYGHRLALQGPTGSVDRAVAVMMKQRTGIFVTFGVAMVFLVIAAIAMAWIKMDFAHCNEDGTGCKVGNGVTPSIVTGIFVLFFVALVWKHQNMKALFKIGAANMVQGDVRLMASTTEVDIANIEAGFGAVDPVSIAEAEAAAARQFQSGGKAPMYRPPPGHLERFTTAEGYTTVSEISSAPLLTQQQQQPWQHQQPSRVTE</sequence>
<keyword evidence="2" id="KW-0472">Membrane</keyword>
<gene>
    <name evidence="3" type="ORF">PANT1444_LOCUS6425</name>
</gene>
<feature type="transmembrane region" description="Helical" evidence="2">
    <location>
        <begin position="162"/>
        <end position="180"/>
    </location>
</feature>
<evidence type="ECO:0000256" key="2">
    <source>
        <dbReference type="SAM" id="Phobius"/>
    </source>
</evidence>
<evidence type="ECO:0008006" key="4">
    <source>
        <dbReference type="Google" id="ProtNLM"/>
    </source>
</evidence>
<keyword evidence="2" id="KW-1133">Transmembrane helix</keyword>
<name>A0A7S0HG64_9EUKA</name>
<reference evidence="3" key="1">
    <citation type="submission" date="2021-01" db="EMBL/GenBank/DDBJ databases">
        <authorList>
            <person name="Corre E."/>
            <person name="Pelletier E."/>
            <person name="Niang G."/>
            <person name="Scheremetjew M."/>
            <person name="Finn R."/>
            <person name="Kale V."/>
            <person name="Holt S."/>
            <person name="Cochrane G."/>
            <person name="Meng A."/>
            <person name="Brown T."/>
            <person name="Cohen L."/>
        </authorList>
    </citation>
    <scope>NUCLEOTIDE SEQUENCE</scope>
    <source>
        <strain evidence="3">CCMP1374</strain>
    </source>
</reference>
<protein>
    <recommendedName>
        <fullName evidence="4">Transmembrane protein</fullName>
    </recommendedName>
</protein>
<dbReference type="AlphaFoldDB" id="A0A7S0HG64"/>
<accession>A0A7S0HG64</accession>